<reference evidence="1 2" key="1">
    <citation type="journal article" date="2023" name="Plants (Basel)">
        <title>Bridging the Gap: Combining Genomics and Transcriptomics Approaches to Understand Stylosanthes scabra, an Orphan Legume from the Brazilian Caatinga.</title>
        <authorList>
            <person name="Ferreira-Neto J.R.C."/>
            <person name="da Silva M.D."/>
            <person name="Binneck E."/>
            <person name="de Melo N.F."/>
            <person name="da Silva R.H."/>
            <person name="de Melo A.L.T.M."/>
            <person name="Pandolfi V."/>
            <person name="Bustamante F.O."/>
            <person name="Brasileiro-Vidal A.C."/>
            <person name="Benko-Iseppon A.M."/>
        </authorList>
    </citation>
    <scope>NUCLEOTIDE SEQUENCE [LARGE SCALE GENOMIC DNA]</scope>
    <source>
        <tissue evidence="1">Leaves</tissue>
    </source>
</reference>
<protein>
    <submittedName>
        <fullName evidence="1">Uncharacterized protein</fullName>
    </submittedName>
</protein>
<gene>
    <name evidence="1" type="ORF">PIB30_049144</name>
</gene>
<organism evidence="1 2">
    <name type="scientific">Stylosanthes scabra</name>
    <dbReference type="NCBI Taxonomy" id="79078"/>
    <lineage>
        <taxon>Eukaryota</taxon>
        <taxon>Viridiplantae</taxon>
        <taxon>Streptophyta</taxon>
        <taxon>Embryophyta</taxon>
        <taxon>Tracheophyta</taxon>
        <taxon>Spermatophyta</taxon>
        <taxon>Magnoliopsida</taxon>
        <taxon>eudicotyledons</taxon>
        <taxon>Gunneridae</taxon>
        <taxon>Pentapetalae</taxon>
        <taxon>rosids</taxon>
        <taxon>fabids</taxon>
        <taxon>Fabales</taxon>
        <taxon>Fabaceae</taxon>
        <taxon>Papilionoideae</taxon>
        <taxon>50 kb inversion clade</taxon>
        <taxon>dalbergioids sensu lato</taxon>
        <taxon>Dalbergieae</taxon>
        <taxon>Pterocarpus clade</taxon>
        <taxon>Stylosanthes</taxon>
    </lineage>
</organism>
<dbReference type="Proteomes" id="UP001341840">
    <property type="component" value="Unassembled WGS sequence"/>
</dbReference>
<dbReference type="EMBL" id="JASCZI010241983">
    <property type="protein sequence ID" value="MED6208865.1"/>
    <property type="molecule type" value="Genomic_DNA"/>
</dbReference>
<keyword evidence="2" id="KW-1185">Reference proteome</keyword>
<name>A0ABU6YHR1_9FABA</name>
<evidence type="ECO:0000313" key="2">
    <source>
        <dbReference type="Proteomes" id="UP001341840"/>
    </source>
</evidence>
<comment type="caution">
    <text evidence="1">The sequence shown here is derived from an EMBL/GenBank/DDBJ whole genome shotgun (WGS) entry which is preliminary data.</text>
</comment>
<evidence type="ECO:0000313" key="1">
    <source>
        <dbReference type="EMBL" id="MED6208865.1"/>
    </source>
</evidence>
<proteinExistence type="predicted"/>
<sequence length="99" mass="11499">MLNNRSNYHAASLAYLEAWLEVRLEAFDVRQDGFGSLLLTALSQYRRTKLFGVSPPLSPKPTVKDEETRRMKRKMLLLMLLMSEKKWVKKSVYEIGHGL</sequence>
<accession>A0ABU6YHR1</accession>